<evidence type="ECO:0000313" key="3">
    <source>
        <dbReference type="Proteomes" id="UP001497644"/>
    </source>
</evidence>
<reference evidence="2" key="1">
    <citation type="submission" date="2024-04" db="EMBL/GenBank/DDBJ databases">
        <authorList>
            <consortium name="Molecular Ecology Group"/>
        </authorList>
    </citation>
    <scope>NUCLEOTIDE SEQUENCE</scope>
</reference>
<protein>
    <submittedName>
        <fullName evidence="2">Uncharacterized protein</fullName>
    </submittedName>
</protein>
<sequence length="97" mass="11197">MHFRAAKLANIDAREEVCEPRNEDNVSLQIDYRQDLKGEKSLTVEEEEGLSLERCRTNDINYSQSHGLKYPKSSRICSRKTERRVRPGTPDVQSAFV</sequence>
<dbReference type="Proteomes" id="UP001497644">
    <property type="component" value="Chromosome 15"/>
</dbReference>
<keyword evidence="3" id="KW-1185">Reference proteome</keyword>
<accession>A0AAV2NGJ9</accession>
<evidence type="ECO:0000256" key="1">
    <source>
        <dbReference type="SAM" id="MobiDB-lite"/>
    </source>
</evidence>
<dbReference type="AlphaFoldDB" id="A0AAV2NGJ9"/>
<proteinExistence type="predicted"/>
<gene>
    <name evidence="2" type="ORF">LPLAT_LOCUS5001</name>
</gene>
<organism evidence="2 3">
    <name type="scientific">Lasius platythorax</name>
    <dbReference type="NCBI Taxonomy" id="488582"/>
    <lineage>
        <taxon>Eukaryota</taxon>
        <taxon>Metazoa</taxon>
        <taxon>Ecdysozoa</taxon>
        <taxon>Arthropoda</taxon>
        <taxon>Hexapoda</taxon>
        <taxon>Insecta</taxon>
        <taxon>Pterygota</taxon>
        <taxon>Neoptera</taxon>
        <taxon>Endopterygota</taxon>
        <taxon>Hymenoptera</taxon>
        <taxon>Apocrita</taxon>
        <taxon>Aculeata</taxon>
        <taxon>Formicoidea</taxon>
        <taxon>Formicidae</taxon>
        <taxon>Formicinae</taxon>
        <taxon>Lasius</taxon>
        <taxon>Lasius</taxon>
    </lineage>
</organism>
<evidence type="ECO:0000313" key="2">
    <source>
        <dbReference type="EMBL" id="CAL1679297.1"/>
    </source>
</evidence>
<feature type="region of interest" description="Disordered" evidence="1">
    <location>
        <begin position="77"/>
        <end position="97"/>
    </location>
</feature>
<dbReference type="EMBL" id="OZ034838">
    <property type="protein sequence ID" value="CAL1679297.1"/>
    <property type="molecule type" value="Genomic_DNA"/>
</dbReference>
<name>A0AAV2NGJ9_9HYME</name>